<dbReference type="GO" id="GO:0004556">
    <property type="term" value="F:alpha-amylase activity"/>
    <property type="evidence" value="ECO:0007669"/>
    <property type="project" value="TreeGrafter"/>
</dbReference>
<dbReference type="FunFam" id="3.90.400.10:FF:000001">
    <property type="entry name" value="Maltase A3, isoform A"/>
    <property type="match status" value="1"/>
</dbReference>
<dbReference type="Gene3D" id="3.20.20.80">
    <property type="entry name" value="Glycosidases"/>
    <property type="match status" value="2"/>
</dbReference>
<comment type="similarity">
    <text evidence="1">Belongs to the glycosyl hydrolase 13 family.</text>
</comment>
<dbReference type="STRING" id="910347.SAMN05421773_10463"/>
<dbReference type="PANTHER" id="PTHR10357">
    <property type="entry name" value="ALPHA-AMYLASE FAMILY MEMBER"/>
    <property type="match status" value="1"/>
</dbReference>
<keyword evidence="5" id="KW-1185">Reference proteome</keyword>
<evidence type="ECO:0000256" key="2">
    <source>
        <dbReference type="ARBA" id="ARBA00023180"/>
    </source>
</evidence>
<evidence type="ECO:0000313" key="4">
    <source>
        <dbReference type="EMBL" id="SFC55170.1"/>
    </source>
</evidence>
<organism evidence="4 5">
    <name type="scientific">Streptomyces aidingensis</name>
    <dbReference type="NCBI Taxonomy" id="910347"/>
    <lineage>
        <taxon>Bacteria</taxon>
        <taxon>Bacillati</taxon>
        <taxon>Actinomycetota</taxon>
        <taxon>Actinomycetes</taxon>
        <taxon>Kitasatosporales</taxon>
        <taxon>Streptomycetaceae</taxon>
        <taxon>Streptomyces</taxon>
    </lineage>
</organism>
<evidence type="ECO:0000259" key="3">
    <source>
        <dbReference type="SMART" id="SM00642"/>
    </source>
</evidence>
<accession>A0A1I1KC90</accession>
<dbReference type="SMART" id="SM00642">
    <property type="entry name" value="Aamy"/>
    <property type="match status" value="1"/>
</dbReference>
<dbReference type="Pfam" id="PF00128">
    <property type="entry name" value="Alpha-amylase"/>
    <property type="match status" value="1"/>
</dbReference>
<reference evidence="4 5" key="1">
    <citation type="submission" date="2016-10" db="EMBL/GenBank/DDBJ databases">
        <authorList>
            <person name="de Groot N.N."/>
        </authorList>
    </citation>
    <scope>NUCLEOTIDE SEQUENCE [LARGE SCALE GENOMIC DNA]</scope>
    <source>
        <strain evidence="4 5">CGMCC 4.5739</strain>
    </source>
</reference>
<dbReference type="InterPro" id="IPR045857">
    <property type="entry name" value="O16G_dom_2"/>
</dbReference>
<feature type="domain" description="Glycosyl hydrolase family 13 catalytic" evidence="3">
    <location>
        <begin position="19"/>
        <end position="458"/>
    </location>
</feature>
<dbReference type="PANTHER" id="PTHR10357:SF179">
    <property type="entry name" value="NEUTRAL AND BASIC AMINO ACID TRANSPORT PROTEIN RBAT"/>
    <property type="match status" value="1"/>
</dbReference>
<evidence type="ECO:0000256" key="1">
    <source>
        <dbReference type="ARBA" id="ARBA00008061"/>
    </source>
</evidence>
<dbReference type="CDD" id="cd11332">
    <property type="entry name" value="AmyAc_OligoGlu_TS"/>
    <property type="match status" value="1"/>
</dbReference>
<dbReference type="InterPro" id="IPR017853">
    <property type="entry name" value="GH"/>
</dbReference>
<keyword evidence="2" id="KW-0325">Glycoprotein</keyword>
<evidence type="ECO:0000313" key="5">
    <source>
        <dbReference type="Proteomes" id="UP000199207"/>
    </source>
</evidence>
<dbReference type="OrthoDB" id="9043248at2"/>
<proteinExistence type="inferred from homology"/>
<dbReference type="AlphaFoldDB" id="A0A1I1KC90"/>
<dbReference type="InterPro" id="IPR006047">
    <property type="entry name" value="GH13_cat_dom"/>
</dbReference>
<dbReference type="Gene3D" id="3.90.400.10">
    <property type="entry name" value="Oligo-1,6-glucosidase, Domain 2"/>
    <property type="match status" value="1"/>
</dbReference>
<dbReference type="Proteomes" id="UP000199207">
    <property type="component" value="Unassembled WGS sequence"/>
</dbReference>
<dbReference type="GO" id="GO:0009313">
    <property type="term" value="P:oligosaccharide catabolic process"/>
    <property type="evidence" value="ECO:0007669"/>
    <property type="project" value="TreeGrafter"/>
</dbReference>
<dbReference type="SUPFAM" id="SSF51445">
    <property type="entry name" value="(Trans)glycosidases"/>
    <property type="match status" value="1"/>
</dbReference>
<dbReference type="RefSeq" id="WP_093838354.1">
    <property type="nucleotide sequence ID" value="NZ_FOLM01000004.1"/>
</dbReference>
<sequence length="585" mass="65475">MDEAKNRTAPWWRSAVIYQVYIRSFADGNGDGVGDLTGLRARLPYLRSLGVDAVWITPWYRSPMADHGYDVADYRDIDPLFGTLPEAVELIREAHALGLRVIPDIVPNHTSDRHEWFRAALTAGPGSPERHRYVFRRGRGEDGAQPPNNWQSVFGGPAWTRVVEPDGRMGEWYLHLFTPQQPDLNWHHPEVREEFEAVLRFWFARGVDGFRIDVAHGLVKHPDLPDLPELPDITDGRPVASAGPGIAVDSGGTAEYPGPLPAHGAVPTPEQHAGHPHWDRDEVHEIYRGWRRVADEFPGERAFVAEAWVDSPRRLAAYLRREHLHTAFNFDFLMSSWDARRLRQVIDTTLDTLGTVGAPATWVLSNHDVVRHPSRFGRPAARWAPGESYRAKGPLDLPLGLRRARAAALLMLALPGGAYIYQGEELGLAEVEDLPEEVLQDPIWERSGHTERGRDGCRVPIPWSGLKPPFGFSPGNATRQPWLPQPQSWQDLTVEAQTGNATSMLELYRRALCLRREHPALGDGTLTWLAEPEGVLAFTREPGFGCVVNLSDTACPVPEHRRALLASGPLQEGRLPPDTALWYGR</sequence>
<dbReference type="EMBL" id="FOLM01000004">
    <property type="protein sequence ID" value="SFC55170.1"/>
    <property type="molecule type" value="Genomic_DNA"/>
</dbReference>
<protein>
    <submittedName>
        <fullName evidence="4">Alpha-glucosidase</fullName>
    </submittedName>
</protein>
<gene>
    <name evidence="4" type="ORF">SAMN05421773_10463</name>
</gene>
<name>A0A1I1KC90_9ACTN</name>